<gene>
    <name evidence="1" type="ORF">SMAR0320_LOCUS9417</name>
</gene>
<sequence>MTTTDESATTAAMTQNVEYIHLFPFRNYNDWVRSAIKQQYDRAGEKGCLAAKMLWDDGKCQHYRMEIDIRKYSRVDLDRFQDGIVRRMNQLKERGGEEEHTFLLYLHRDLQQAMEELSTTYQMPMLPGTGAKLKGERPEGTCNESLVEQYHECFSDELMEFRWDLPENQPPSN</sequence>
<reference evidence="1" key="1">
    <citation type="submission" date="2021-01" db="EMBL/GenBank/DDBJ databases">
        <authorList>
            <person name="Corre E."/>
            <person name="Pelletier E."/>
            <person name="Niang G."/>
            <person name="Scheremetjew M."/>
            <person name="Finn R."/>
            <person name="Kale V."/>
            <person name="Holt S."/>
            <person name="Cochrane G."/>
            <person name="Meng A."/>
            <person name="Brown T."/>
            <person name="Cohen L."/>
        </authorList>
    </citation>
    <scope>NUCLEOTIDE SEQUENCE</scope>
    <source>
        <strain evidence="1">SM1012Den-03</strain>
    </source>
</reference>
<organism evidence="1">
    <name type="scientific">Skeletonema marinoi</name>
    <dbReference type="NCBI Taxonomy" id="267567"/>
    <lineage>
        <taxon>Eukaryota</taxon>
        <taxon>Sar</taxon>
        <taxon>Stramenopiles</taxon>
        <taxon>Ochrophyta</taxon>
        <taxon>Bacillariophyta</taxon>
        <taxon>Coscinodiscophyceae</taxon>
        <taxon>Thalassiosirophycidae</taxon>
        <taxon>Thalassiosirales</taxon>
        <taxon>Skeletonemataceae</taxon>
        <taxon>Skeletonema</taxon>
        <taxon>Skeletonema marinoi-dohrnii complex</taxon>
    </lineage>
</organism>
<dbReference type="EMBL" id="HBGZ01013151">
    <property type="protein sequence ID" value="CAD9598255.1"/>
    <property type="molecule type" value="Transcribed_RNA"/>
</dbReference>
<accession>A0A7S2PI05</accession>
<proteinExistence type="predicted"/>
<name>A0A7S2PI05_9STRA</name>
<evidence type="ECO:0000313" key="1">
    <source>
        <dbReference type="EMBL" id="CAD9598255.1"/>
    </source>
</evidence>
<protein>
    <submittedName>
        <fullName evidence="1">Uncharacterized protein</fullName>
    </submittedName>
</protein>
<dbReference type="AlphaFoldDB" id="A0A7S2PI05"/>